<accession>A0ABQ4MCR2</accession>
<name>A0ABQ4MCR2_9BACL</name>
<dbReference type="InterPro" id="IPR009061">
    <property type="entry name" value="DNA-bd_dom_put_sf"/>
</dbReference>
<dbReference type="PROSITE" id="PS50937">
    <property type="entry name" value="HTH_MERR_2"/>
    <property type="match status" value="1"/>
</dbReference>
<dbReference type="Gene3D" id="1.10.1660.10">
    <property type="match status" value="1"/>
</dbReference>
<sequence length="127" mass="14862">MTDKDLTIQQVAGLTGLSVHTLRYYEKIGLMDPIRRAKNGHRAYHMDDMEWIRLIVRLRSTGMPIVEMQRFADMMRMGDAGISRRRALLEEHEQKLMLQAKELEDTLVVLRDKIAYYRAWESGEHSG</sequence>
<dbReference type="Pfam" id="PF13411">
    <property type="entry name" value="MerR_1"/>
    <property type="match status" value="1"/>
</dbReference>
<keyword evidence="1" id="KW-0238">DNA-binding</keyword>
<evidence type="ECO:0000313" key="5">
    <source>
        <dbReference type="Proteomes" id="UP000679992"/>
    </source>
</evidence>
<evidence type="ECO:0000256" key="1">
    <source>
        <dbReference type="ARBA" id="ARBA00023125"/>
    </source>
</evidence>
<keyword evidence="5" id="KW-1185">Reference proteome</keyword>
<reference evidence="4 5" key="1">
    <citation type="submission" date="2021-03" db="EMBL/GenBank/DDBJ databases">
        <title>Antimicrobial resistance genes in bacteria isolated from Japanese honey, and their potential for conferring macrolide and lincosamide resistance in the American foulbrood pathogen Paenibacillus larvae.</title>
        <authorList>
            <person name="Okamoto M."/>
            <person name="Kumagai M."/>
            <person name="Kanamori H."/>
            <person name="Takamatsu D."/>
        </authorList>
    </citation>
    <scope>NUCLEOTIDE SEQUENCE [LARGE SCALE GENOMIC DNA]</scope>
    <source>
        <strain evidence="4 5">J42TS3</strain>
    </source>
</reference>
<dbReference type="PANTHER" id="PTHR30204:SF98">
    <property type="entry name" value="HTH-TYPE TRANSCRIPTIONAL REGULATOR ADHR"/>
    <property type="match status" value="1"/>
</dbReference>
<evidence type="ECO:0000259" key="3">
    <source>
        <dbReference type="PROSITE" id="PS50937"/>
    </source>
</evidence>
<dbReference type="PANTHER" id="PTHR30204">
    <property type="entry name" value="REDOX-CYCLING DRUG-SENSING TRANSCRIPTIONAL ACTIVATOR SOXR"/>
    <property type="match status" value="1"/>
</dbReference>
<dbReference type="SUPFAM" id="SSF46955">
    <property type="entry name" value="Putative DNA-binding domain"/>
    <property type="match status" value="1"/>
</dbReference>
<dbReference type="InterPro" id="IPR000551">
    <property type="entry name" value="MerR-type_HTH_dom"/>
</dbReference>
<dbReference type="Proteomes" id="UP000679992">
    <property type="component" value="Unassembled WGS sequence"/>
</dbReference>
<dbReference type="CDD" id="cd01109">
    <property type="entry name" value="HTH_YyaN"/>
    <property type="match status" value="1"/>
</dbReference>
<dbReference type="EMBL" id="BOSL01000006">
    <property type="protein sequence ID" value="GIP53215.1"/>
    <property type="molecule type" value="Genomic_DNA"/>
</dbReference>
<dbReference type="PRINTS" id="PR00040">
    <property type="entry name" value="HTHMERR"/>
</dbReference>
<dbReference type="InterPro" id="IPR047057">
    <property type="entry name" value="MerR_fam"/>
</dbReference>
<evidence type="ECO:0000313" key="4">
    <source>
        <dbReference type="EMBL" id="GIP53215.1"/>
    </source>
</evidence>
<organism evidence="4 5">
    <name type="scientific">Paenibacillus vini</name>
    <dbReference type="NCBI Taxonomy" id="1476024"/>
    <lineage>
        <taxon>Bacteria</taxon>
        <taxon>Bacillati</taxon>
        <taxon>Bacillota</taxon>
        <taxon>Bacilli</taxon>
        <taxon>Bacillales</taxon>
        <taxon>Paenibacillaceae</taxon>
        <taxon>Paenibacillus</taxon>
    </lineage>
</organism>
<gene>
    <name evidence="4" type="ORF">J42TS3_22500</name>
</gene>
<dbReference type="RefSeq" id="WP_213654824.1">
    <property type="nucleotide sequence ID" value="NZ_BOSL01000006.1"/>
</dbReference>
<proteinExistence type="predicted"/>
<comment type="caution">
    <text evidence="4">The sequence shown here is derived from an EMBL/GenBank/DDBJ whole genome shotgun (WGS) entry which is preliminary data.</text>
</comment>
<protein>
    <recommendedName>
        <fullName evidence="3">HTH merR-type domain-containing protein</fullName>
    </recommendedName>
</protein>
<keyword evidence="2" id="KW-0175">Coiled coil</keyword>
<feature type="coiled-coil region" evidence="2">
    <location>
        <begin position="86"/>
        <end position="113"/>
    </location>
</feature>
<feature type="domain" description="HTH merR-type" evidence="3">
    <location>
        <begin position="5"/>
        <end position="74"/>
    </location>
</feature>
<evidence type="ECO:0000256" key="2">
    <source>
        <dbReference type="SAM" id="Coils"/>
    </source>
</evidence>
<dbReference type="SMART" id="SM00422">
    <property type="entry name" value="HTH_MERR"/>
    <property type="match status" value="1"/>
</dbReference>